<gene>
    <name evidence="1" type="ORF">A8L45_13825</name>
</gene>
<name>A0A1C3EGB0_9GAMM</name>
<organism evidence="1 2">
    <name type="scientific">Veronia pacifica</name>
    <dbReference type="NCBI Taxonomy" id="1080227"/>
    <lineage>
        <taxon>Bacteria</taxon>
        <taxon>Pseudomonadati</taxon>
        <taxon>Pseudomonadota</taxon>
        <taxon>Gammaproteobacteria</taxon>
        <taxon>Vibrionales</taxon>
        <taxon>Vibrionaceae</taxon>
        <taxon>Veronia</taxon>
    </lineage>
</organism>
<comment type="caution">
    <text evidence="1">The sequence shown here is derived from an EMBL/GenBank/DDBJ whole genome shotgun (WGS) entry which is preliminary data.</text>
</comment>
<dbReference type="Gene3D" id="3.40.50.300">
    <property type="entry name" value="P-loop containing nucleotide triphosphate hydrolases"/>
    <property type="match status" value="1"/>
</dbReference>
<protein>
    <recommendedName>
        <fullName evidence="3">Chloramphenicol phosphotransferase</fullName>
    </recommendedName>
</protein>
<evidence type="ECO:0008006" key="3">
    <source>
        <dbReference type="Google" id="ProtNLM"/>
    </source>
</evidence>
<dbReference type="SUPFAM" id="SSF52540">
    <property type="entry name" value="P-loop containing nucleoside triphosphate hydrolases"/>
    <property type="match status" value="1"/>
</dbReference>
<dbReference type="AlphaFoldDB" id="A0A1C3EGB0"/>
<proteinExistence type="predicted"/>
<sequence length="150" mass="16738">MMPGKANNWHDTAPADGFSWQSVALPNGKTGMRVYSGSYGKKINDAFHLCVKTLLNAGHNLIIDDVADGSREVNIWLDELKNDSVFTVGLACSITSLEQREIARGYRTLGSSVEQYYRVHHGVKYDLMIDTDKLSTQEAAKKIVEVLQKY</sequence>
<accession>A0A1C3EGB0</accession>
<dbReference type="EMBL" id="LYBM01000025">
    <property type="protein sequence ID" value="ODA32265.1"/>
    <property type="molecule type" value="Genomic_DNA"/>
</dbReference>
<dbReference type="Pfam" id="PF07931">
    <property type="entry name" value="CPT"/>
    <property type="match status" value="1"/>
</dbReference>
<keyword evidence="2" id="KW-1185">Reference proteome</keyword>
<dbReference type="InterPro" id="IPR027417">
    <property type="entry name" value="P-loop_NTPase"/>
</dbReference>
<dbReference type="Proteomes" id="UP000094936">
    <property type="component" value="Unassembled WGS sequence"/>
</dbReference>
<evidence type="ECO:0000313" key="2">
    <source>
        <dbReference type="Proteomes" id="UP000094936"/>
    </source>
</evidence>
<evidence type="ECO:0000313" key="1">
    <source>
        <dbReference type="EMBL" id="ODA32265.1"/>
    </source>
</evidence>
<reference evidence="1 2" key="1">
    <citation type="submission" date="2016-05" db="EMBL/GenBank/DDBJ databases">
        <title>Genomic Taxonomy of the Vibrionaceae.</title>
        <authorList>
            <person name="Gomez-Gil B."/>
            <person name="Enciso-Ibarra J."/>
        </authorList>
    </citation>
    <scope>NUCLEOTIDE SEQUENCE [LARGE SCALE GENOMIC DNA]</scope>
    <source>
        <strain evidence="1 2">CAIM 1920</strain>
    </source>
</reference>
<dbReference type="STRING" id="1080227.A8L45_13825"/>